<evidence type="ECO:0000313" key="9">
    <source>
        <dbReference type="Proteomes" id="UP000188181"/>
    </source>
</evidence>
<feature type="transmembrane region" description="Helical" evidence="6">
    <location>
        <begin position="173"/>
        <end position="196"/>
    </location>
</feature>
<keyword evidence="2" id="KW-0813">Transport</keyword>
<evidence type="ECO:0000256" key="1">
    <source>
        <dbReference type="ARBA" id="ARBA00004141"/>
    </source>
</evidence>
<dbReference type="InterPro" id="IPR011701">
    <property type="entry name" value="MFS"/>
</dbReference>
<feature type="domain" description="Major facilitator superfamily (MFS) profile" evidence="7">
    <location>
        <begin position="10"/>
        <end position="437"/>
    </location>
</feature>
<evidence type="ECO:0000256" key="5">
    <source>
        <dbReference type="ARBA" id="ARBA00023136"/>
    </source>
</evidence>
<evidence type="ECO:0000256" key="3">
    <source>
        <dbReference type="ARBA" id="ARBA00022692"/>
    </source>
</evidence>
<gene>
    <name evidence="8" type="ORF">SMSP2_00702</name>
</gene>
<evidence type="ECO:0000256" key="2">
    <source>
        <dbReference type="ARBA" id="ARBA00022448"/>
    </source>
</evidence>
<dbReference type="PROSITE" id="PS50850">
    <property type="entry name" value="MFS"/>
    <property type="match status" value="1"/>
</dbReference>
<accession>A0A1Q2MCB7</accession>
<keyword evidence="4 6" id="KW-1133">Transmembrane helix</keyword>
<name>A0A1Q2MCB7_9BACT</name>
<keyword evidence="5 6" id="KW-0472">Membrane</keyword>
<dbReference type="OrthoDB" id="9787815at2"/>
<organism evidence="8 9">
    <name type="scientific">Limihaloglobus sulfuriphilus</name>
    <dbReference type="NCBI Taxonomy" id="1851148"/>
    <lineage>
        <taxon>Bacteria</taxon>
        <taxon>Pseudomonadati</taxon>
        <taxon>Planctomycetota</taxon>
        <taxon>Phycisphaerae</taxon>
        <taxon>Sedimentisphaerales</taxon>
        <taxon>Sedimentisphaeraceae</taxon>
        <taxon>Limihaloglobus</taxon>
    </lineage>
</organism>
<dbReference type="GO" id="GO:0022857">
    <property type="term" value="F:transmembrane transporter activity"/>
    <property type="evidence" value="ECO:0007669"/>
    <property type="project" value="InterPro"/>
</dbReference>
<sequence>MIRKAEHRNPWYFVPTLAFTLGITLIIVNQVASMMYASLGVSTQLIGVLTILGLPIAFNVFFAPFVDSYSTKRNWILGTQAALVVCLLFLAVCLLIDFHVVAVSIVLVGLLALAAGVYAIPNGGFFVEALTKKEQGFFVGINTAFIRIAIIFTTGVLVIISGKFGEKVNNIHYGWSLFFFMCAFAVLITSVWHLFIMPYPKTPLRKEKQGYLAPFKEFFTQQGALLFVSYILVFRLGEGLLTIMSSPFFLNSAEQGGLGMTVAEVGFAKGTVGVAASIIGGVLAGVFLKGKHYRKMIIIFAICMTAPNALYIYLARFQPQEMAEINLSFIPALFGSAAQWTAMVNIKTLAAIAIETFGYGLGYTAFVFVVYRIAEASSFRATTISIAMALQNVGWTFSGFVSGFIQSAVGYEILFTLSILLSIPGIILLVLLLRKREI</sequence>
<dbReference type="EMBL" id="CP019646">
    <property type="protein sequence ID" value="AQQ70356.1"/>
    <property type="molecule type" value="Genomic_DNA"/>
</dbReference>
<dbReference type="SUPFAM" id="SSF103473">
    <property type="entry name" value="MFS general substrate transporter"/>
    <property type="match status" value="1"/>
</dbReference>
<dbReference type="GO" id="GO:0016020">
    <property type="term" value="C:membrane"/>
    <property type="evidence" value="ECO:0007669"/>
    <property type="project" value="UniProtKB-SubCell"/>
</dbReference>
<keyword evidence="3 6" id="KW-0812">Transmembrane</keyword>
<dbReference type="PANTHER" id="PTHR12778">
    <property type="entry name" value="SOLUTE CARRIER FAMILY 33 ACETYL-COA TRANSPORTER -RELATED"/>
    <property type="match status" value="1"/>
</dbReference>
<feature type="transmembrane region" description="Helical" evidence="6">
    <location>
        <begin position="12"/>
        <end position="32"/>
    </location>
</feature>
<feature type="transmembrane region" description="Helical" evidence="6">
    <location>
        <begin position="270"/>
        <end position="288"/>
    </location>
</feature>
<dbReference type="Pfam" id="PF07690">
    <property type="entry name" value="MFS_1"/>
    <property type="match status" value="1"/>
</dbReference>
<reference evidence="9" key="1">
    <citation type="submission" date="2017-02" db="EMBL/GenBank/DDBJ databases">
        <title>Comparative genomics and description of representatives of a novel lineage of planctomycetes thriving in anoxic sediments.</title>
        <authorList>
            <person name="Spring S."/>
            <person name="Bunk B."/>
            <person name="Sproer C."/>
        </authorList>
    </citation>
    <scope>NUCLEOTIDE SEQUENCE [LARGE SCALE GENOMIC DNA]</scope>
    <source>
        <strain evidence="9">SM-Chi-D1</strain>
    </source>
</reference>
<feature type="transmembrane region" description="Helical" evidence="6">
    <location>
        <begin position="137"/>
        <end position="161"/>
    </location>
</feature>
<dbReference type="RefSeq" id="WP_146682626.1">
    <property type="nucleotide sequence ID" value="NZ_CP019646.1"/>
</dbReference>
<evidence type="ECO:0000259" key="7">
    <source>
        <dbReference type="PROSITE" id="PS50850"/>
    </source>
</evidence>
<dbReference type="InterPro" id="IPR020846">
    <property type="entry name" value="MFS_dom"/>
</dbReference>
<evidence type="ECO:0000256" key="4">
    <source>
        <dbReference type="ARBA" id="ARBA00022989"/>
    </source>
</evidence>
<dbReference type="Gene3D" id="1.20.1250.20">
    <property type="entry name" value="MFS general substrate transporter like domains"/>
    <property type="match status" value="1"/>
</dbReference>
<dbReference type="STRING" id="1851148.SMSP2_00702"/>
<feature type="transmembrane region" description="Helical" evidence="6">
    <location>
        <begin position="102"/>
        <end position="125"/>
    </location>
</feature>
<dbReference type="Proteomes" id="UP000188181">
    <property type="component" value="Chromosome"/>
</dbReference>
<comment type="subcellular location">
    <subcellularLocation>
        <location evidence="1">Membrane</location>
        <topology evidence="1">Multi-pass membrane protein</topology>
    </subcellularLocation>
</comment>
<evidence type="ECO:0000256" key="6">
    <source>
        <dbReference type="SAM" id="Phobius"/>
    </source>
</evidence>
<feature type="transmembrane region" description="Helical" evidence="6">
    <location>
        <begin position="75"/>
        <end position="96"/>
    </location>
</feature>
<dbReference type="InterPro" id="IPR004752">
    <property type="entry name" value="AmpG_permease/AT-1"/>
</dbReference>
<feature type="transmembrane region" description="Helical" evidence="6">
    <location>
        <begin position="383"/>
        <end position="405"/>
    </location>
</feature>
<feature type="transmembrane region" description="Helical" evidence="6">
    <location>
        <begin position="224"/>
        <end position="250"/>
    </location>
</feature>
<evidence type="ECO:0000313" key="8">
    <source>
        <dbReference type="EMBL" id="AQQ70356.1"/>
    </source>
</evidence>
<dbReference type="KEGG" id="pbas:SMSP2_00702"/>
<feature type="transmembrane region" description="Helical" evidence="6">
    <location>
        <begin position="349"/>
        <end position="371"/>
    </location>
</feature>
<feature type="transmembrane region" description="Helical" evidence="6">
    <location>
        <begin position="295"/>
        <end position="314"/>
    </location>
</feature>
<proteinExistence type="predicted"/>
<feature type="transmembrane region" description="Helical" evidence="6">
    <location>
        <begin position="411"/>
        <end position="433"/>
    </location>
</feature>
<dbReference type="InterPro" id="IPR036259">
    <property type="entry name" value="MFS_trans_sf"/>
</dbReference>
<feature type="transmembrane region" description="Helical" evidence="6">
    <location>
        <begin position="44"/>
        <end position="63"/>
    </location>
</feature>
<protein>
    <submittedName>
        <fullName evidence="8">Muropeptide transporter</fullName>
    </submittedName>
</protein>
<dbReference type="PANTHER" id="PTHR12778:SF10">
    <property type="entry name" value="MAJOR FACILITATOR SUPERFAMILY DOMAIN-CONTAINING PROTEIN 3"/>
    <property type="match status" value="1"/>
</dbReference>
<dbReference type="AlphaFoldDB" id="A0A1Q2MCB7"/>
<keyword evidence="9" id="KW-1185">Reference proteome</keyword>